<comment type="catalytic activity">
    <reaction evidence="1 3">
        <text>a uridine in RNA = a pseudouridine in RNA</text>
        <dbReference type="Rhea" id="RHEA:48348"/>
        <dbReference type="Rhea" id="RHEA-COMP:12068"/>
        <dbReference type="Rhea" id="RHEA-COMP:12069"/>
        <dbReference type="ChEBI" id="CHEBI:65314"/>
        <dbReference type="ChEBI" id="CHEBI:65315"/>
    </reaction>
</comment>
<keyword evidence="7" id="KW-1185">Reference proteome</keyword>
<gene>
    <name evidence="6" type="ORF">ACFPXP_18765</name>
</gene>
<evidence type="ECO:0000256" key="4">
    <source>
        <dbReference type="SAM" id="MobiDB-lite"/>
    </source>
</evidence>
<evidence type="ECO:0000313" key="7">
    <source>
        <dbReference type="Proteomes" id="UP001596250"/>
    </source>
</evidence>
<dbReference type="Gene3D" id="3.30.2350.10">
    <property type="entry name" value="Pseudouridine synthase"/>
    <property type="match status" value="1"/>
</dbReference>
<dbReference type="GO" id="GO:0016853">
    <property type="term" value="F:isomerase activity"/>
    <property type="evidence" value="ECO:0007669"/>
    <property type="project" value="UniProtKB-KW"/>
</dbReference>
<dbReference type="PANTHER" id="PTHR21600:SF71">
    <property type="entry name" value="PSEUDOURIDINE SYNTHASE"/>
    <property type="match status" value="1"/>
</dbReference>
<dbReference type="InterPro" id="IPR050188">
    <property type="entry name" value="RluA_PseudoU_synthase"/>
</dbReference>
<evidence type="ECO:0000259" key="5">
    <source>
        <dbReference type="Pfam" id="PF00849"/>
    </source>
</evidence>
<evidence type="ECO:0000313" key="6">
    <source>
        <dbReference type="EMBL" id="MFC5988450.1"/>
    </source>
</evidence>
<dbReference type="InterPro" id="IPR020103">
    <property type="entry name" value="PsdUridine_synth_cat_dom_sf"/>
</dbReference>
<organism evidence="6 7">
    <name type="scientific">Marinicrinis lubricantis</name>
    <dbReference type="NCBI Taxonomy" id="2086470"/>
    <lineage>
        <taxon>Bacteria</taxon>
        <taxon>Bacillati</taxon>
        <taxon>Bacillota</taxon>
        <taxon>Bacilli</taxon>
        <taxon>Bacillales</taxon>
        <taxon>Paenibacillaceae</taxon>
    </lineage>
</organism>
<dbReference type="PANTHER" id="PTHR21600">
    <property type="entry name" value="MITOCHONDRIAL RNA PSEUDOURIDINE SYNTHASE"/>
    <property type="match status" value="1"/>
</dbReference>
<keyword evidence="3 6" id="KW-0413">Isomerase</keyword>
<dbReference type="InterPro" id="IPR006225">
    <property type="entry name" value="PsdUridine_synth_RluC/D"/>
</dbReference>
<evidence type="ECO:0000256" key="2">
    <source>
        <dbReference type="ARBA" id="ARBA00010876"/>
    </source>
</evidence>
<dbReference type="Proteomes" id="UP001596250">
    <property type="component" value="Unassembled WGS sequence"/>
</dbReference>
<accession>A0ABW1ITJ6</accession>
<comment type="function">
    <text evidence="3">Responsible for synthesis of pseudouridine from uracil.</text>
</comment>
<evidence type="ECO:0000256" key="1">
    <source>
        <dbReference type="ARBA" id="ARBA00000073"/>
    </source>
</evidence>
<sequence length="282" mass="32788">MSYSYIRKGEWLEYRGRKLPDIFPEEWVFRLEKEQGLQQTKSAIRLRLFTERPFGFEPEYTDKLDVLYEDDFCIVVNKPPGVPVHPSERGQSDTLANQLAGYYGMTGQSCFVRHIHRLDRDTSGPVLYAKNEYSQYMLDAAMRRKDIGRTYVAVAKGRLQPSRGTFSWPIGKDRHHHQRRRVSRQGQPAVTHYEVLETFRDAVWVQLVLETGRTHQIRVHLQHAGHPIVGDPLYGGTGIEGMHRQALHGIRLSFPHPWSGEKLQIEAPMYPDMRLLLARLRK</sequence>
<comment type="caution">
    <text evidence="6">The sequence shown here is derived from an EMBL/GenBank/DDBJ whole genome shotgun (WGS) entry which is preliminary data.</text>
</comment>
<evidence type="ECO:0000256" key="3">
    <source>
        <dbReference type="RuleBase" id="RU362028"/>
    </source>
</evidence>
<dbReference type="Pfam" id="PF00849">
    <property type="entry name" value="PseudoU_synth_2"/>
    <property type="match status" value="1"/>
</dbReference>
<feature type="domain" description="Pseudouridine synthase RsuA/RluA-like" evidence="5">
    <location>
        <begin position="74"/>
        <end position="223"/>
    </location>
</feature>
<reference evidence="7" key="1">
    <citation type="journal article" date="2019" name="Int. J. Syst. Evol. Microbiol.">
        <title>The Global Catalogue of Microorganisms (GCM) 10K type strain sequencing project: providing services to taxonomists for standard genome sequencing and annotation.</title>
        <authorList>
            <consortium name="The Broad Institute Genomics Platform"/>
            <consortium name="The Broad Institute Genome Sequencing Center for Infectious Disease"/>
            <person name="Wu L."/>
            <person name="Ma J."/>
        </authorList>
    </citation>
    <scope>NUCLEOTIDE SEQUENCE [LARGE SCALE GENOMIC DNA]</scope>
    <source>
        <strain evidence="7">CCM 8749</strain>
    </source>
</reference>
<protein>
    <recommendedName>
        <fullName evidence="3">Pseudouridine synthase</fullName>
        <ecNumber evidence="3">5.4.99.-</ecNumber>
    </recommendedName>
</protein>
<dbReference type="InterPro" id="IPR006145">
    <property type="entry name" value="PsdUridine_synth_RsuA/RluA"/>
</dbReference>
<dbReference type="EMBL" id="JBHSQV010000181">
    <property type="protein sequence ID" value="MFC5988450.1"/>
    <property type="molecule type" value="Genomic_DNA"/>
</dbReference>
<comment type="similarity">
    <text evidence="2 3">Belongs to the pseudouridine synthase RluA family.</text>
</comment>
<dbReference type="RefSeq" id="WP_379895983.1">
    <property type="nucleotide sequence ID" value="NZ_CBCSCT010000014.1"/>
</dbReference>
<dbReference type="CDD" id="cd02869">
    <property type="entry name" value="PseudoU_synth_RluA_like"/>
    <property type="match status" value="1"/>
</dbReference>
<proteinExistence type="inferred from homology"/>
<feature type="region of interest" description="Disordered" evidence="4">
    <location>
        <begin position="165"/>
        <end position="186"/>
    </location>
</feature>
<dbReference type="NCBIfam" id="TIGR00005">
    <property type="entry name" value="rluA_subfam"/>
    <property type="match status" value="1"/>
</dbReference>
<dbReference type="SUPFAM" id="SSF55120">
    <property type="entry name" value="Pseudouridine synthase"/>
    <property type="match status" value="1"/>
</dbReference>
<feature type="compositionally biased region" description="Basic residues" evidence="4">
    <location>
        <begin position="173"/>
        <end position="183"/>
    </location>
</feature>
<name>A0ABW1ITJ6_9BACL</name>
<dbReference type="EC" id="5.4.99.-" evidence="3"/>